<feature type="compositionally biased region" description="Polar residues" evidence="1">
    <location>
        <begin position="286"/>
        <end position="303"/>
    </location>
</feature>
<sequence length="688" mass="78024">MTREINRAGGFIQLGVSDLERKRFCIFIPRGRGDKRGWMIMAKKLHQLVGALGRKPKNQEVRAMGKAIVGRSYVTVAKRPPWGNPNLIAVKAKREETLGFLQKLEHCVVVSWKASSGGEEDLESLGKLWAKSWGLRGNLGLAKLEKKDFCWNLKIWKRQDALFLQGIARWEDSRVGDECGGFITVDEQTKMMGELQWARILVKSRGEVRPSVLEIEVEEEVYALSLWPIVGPKETRRAGGLGLAGGPMGLKMKRVLISEVGLEADPSSREWAEDVGCLAKGPVSPKDQSSSKGPTSSMGCQKQSDLEGKTREGPISLAAQDSNNDPQEKGLSVEALHLQPVAVGELGVTKRSSDKARGMDGAFGTYDVQAVRNESEEKWEESSLAKFSHFLGFPTEGLEKEILNFLIKIRKRREKIHSKELLEKFKFERELKRLECSVNYEGGISRKARFRNVGNGAVWVFTGVYDPFSKVERDELWEEFGAIRGLWEDPWGENSPGMGAIISRLGQDWTGSLCPLAGLDCDKSSALQQVEFWDWKESERILTMEETELKKEAKENYKKWVLMEETHWRQFSREIWLKEGIETRVSSIAWQGPTIETIPWIELRSMGNGCQRSRKLGKELLMRFVNCFRRYGWKTDIGRLQFEQISQQEAENLERFFTEDEIHAALMEMNGDKAPGPDGFTMAFWQSC</sequence>
<protein>
    <recommendedName>
        <fullName evidence="4">DUF4283 domain-containing protein</fullName>
    </recommendedName>
</protein>
<comment type="caution">
    <text evidence="2">The sequence shown here is derived from an EMBL/GenBank/DDBJ whole genome shotgun (WGS) entry which is preliminary data.</text>
</comment>
<gene>
    <name evidence="2" type="ORF">CK203_090634</name>
</gene>
<dbReference type="Proteomes" id="UP000288805">
    <property type="component" value="Unassembled WGS sequence"/>
</dbReference>
<evidence type="ECO:0000313" key="3">
    <source>
        <dbReference type="Proteomes" id="UP000288805"/>
    </source>
</evidence>
<feature type="region of interest" description="Disordered" evidence="1">
    <location>
        <begin position="279"/>
        <end position="310"/>
    </location>
</feature>
<organism evidence="2 3">
    <name type="scientific">Vitis vinifera</name>
    <name type="common">Grape</name>
    <dbReference type="NCBI Taxonomy" id="29760"/>
    <lineage>
        <taxon>Eukaryota</taxon>
        <taxon>Viridiplantae</taxon>
        <taxon>Streptophyta</taxon>
        <taxon>Embryophyta</taxon>
        <taxon>Tracheophyta</taxon>
        <taxon>Spermatophyta</taxon>
        <taxon>Magnoliopsida</taxon>
        <taxon>eudicotyledons</taxon>
        <taxon>Gunneridae</taxon>
        <taxon>Pentapetalae</taxon>
        <taxon>rosids</taxon>
        <taxon>Vitales</taxon>
        <taxon>Vitaceae</taxon>
        <taxon>Viteae</taxon>
        <taxon>Vitis</taxon>
    </lineage>
</organism>
<reference evidence="2 3" key="1">
    <citation type="journal article" date="2018" name="PLoS Genet.">
        <title>Population sequencing reveals clonal diversity and ancestral inbreeding in the grapevine cultivar Chardonnay.</title>
        <authorList>
            <person name="Roach M.J."/>
            <person name="Johnson D.L."/>
            <person name="Bohlmann J."/>
            <person name="van Vuuren H.J."/>
            <person name="Jones S.J."/>
            <person name="Pretorius I.S."/>
            <person name="Schmidt S.A."/>
            <person name="Borneman A.R."/>
        </authorList>
    </citation>
    <scope>NUCLEOTIDE SEQUENCE [LARGE SCALE GENOMIC DNA]</scope>
    <source>
        <strain evidence="3">cv. Chardonnay</strain>
        <tissue evidence="2">Leaf</tissue>
    </source>
</reference>
<evidence type="ECO:0000256" key="1">
    <source>
        <dbReference type="SAM" id="MobiDB-lite"/>
    </source>
</evidence>
<dbReference type="AlphaFoldDB" id="A0A438DW54"/>
<name>A0A438DW54_VITVI</name>
<evidence type="ECO:0008006" key="4">
    <source>
        <dbReference type="Google" id="ProtNLM"/>
    </source>
</evidence>
<proteinExistence type="predicted"/>
<accession>A0A438DW54</accession>
<dbReference type="EMBL" id="QGNW01001476">
    <property type="protein sequence ID" value="RVW39630.1"/>
    <property type="molecule type" value="Genomic_DNA"/>
</dbReference>
<evidence type="ECO:0000313" key="2">
    <source>
        <dbReference type="EMBL" id="RVW39630.1"/>
    </source>
</evidence>